<dbReference type="Proteomes" id="UP000652176">
    <property type="component" value="Unassembled WGS sequence"/>
</dbReference>
<dbReference type="InterPro" id="IPR007712">
    <property type="entry name" value="RelE/ParE_toxin"/>
</dbReference>
<gene>
    <name evidence="3" type="ORF">IE877_21220</name>
</gene>
<comment type="similarity">
    <text evidence="2">Belongs to the RelE toxin family.</text>
</comment>
<dbReference type="InterPro" id="IPR028344">
    <property type="entry name" value="ParE1/4"/>
</dbReference>
<evidence type="ECO:0000256" key="1">
    <source>
        <dbReference type="ARBA" id="ARBA00022649"/>
    </source>
</evidence>
<keyword evidence="1" id="KW-1277">Toxin-antitoxin system</keyword>
<evidence type="ECO:0000313" key="4">
    <source>
        <dbReference type="Proteomes" id="UP000652176"/>
    </source>
</evidence>
<dbReference type="RefSeq" id="WP_192376583.1">
    <property type="nucleotide sequence ID" value="NZ_CAJHIV010000001.1"/>
</dbReference>
<reference evidence="3 4" key="1">
    <citation type="submission" date="2020-09" db="EMBL/GenBank/DDBJ databases">
        <title>Methylomonas albis sp. nov. and Methylomonas fluvii sp. nov.: Two cold-adapted methanotrophs from the River Elbe and an amended description of Methylovulum psychrotolerans strain Eb1.</title>
        <authorList>
            <person name="Bussmann I.K."/>
            <person name="Klings K.-W."/>
            <person name="Warnstedt J."/>
            <person name="Hoppert M."/>
            <person name="Saborowski A."/>
            <person name="Horn F."/>
            <person name="Liebner S."/>
        </authorList>
    </citation>
    <scope>NUCLEOTIDE SEQUENCE [LARGE SCALE GENOMIC DNA]</scope>
    <source>
        <strain evidence="3 4">EbA</strain>
    </source>
</reference>
<comment type="caution">
    <text evidence="3">The sequence shown here is derived from an EMBL/GenBank/DDBJ whole genome shotgun (WGS) entry which is preliminary data.</text>
</comment>
<evidence type="ECO:0000256" key="2">
    <source>
        <dbReference type="PIRNR" id="PIRNR029218"/>
    </source>
</evidence>
<dbReference type="PIRSF" id="PIRSF029218">
    <property type="entry name" value="ParE"/>
    <property type="match status" value="1"/>
</dbReference>
<proteinExistence type="inferred from homology"/>
<dbReference type="Pfam" id="PF05016">
    <property type="entry name" value="ParE_toxin"/>
    <property type="match status" value="1"/>
</dbReference>
<evidence type="ECO:0000313" key="3">
    <source>
        <dbReference type="EMBL" id="MBD9358365.1"/>
    </source>
</evidence>
<protein>
    <recommendedName>
        <fullName evidence="2">Toxin</fullName>
    </recommendedName>
</protein>
<dbReference type="Gene3D" id="3.30.2310.20">
    <property type="entry name" value="RelE-like"/>
    <property type="match status" value="1"/>
</dbReference>
<sequence length="97" mass="11354">MANYRLSKRAEKDVTNIALYTIQNFGVKQARLYRDGLFKTFEMISDFPLIGSDQDHIKPKARRFVYESHSIYYLVNGNEILMLRIFGPGEDPLRHLT</sequence>
<organism evidence="3 4">
    <name type="scientific">Methylomonas albis</name>
    <dbReference type="NCBI Taxonomy" id="1854563"/>
    <lineage>
        <taxon>Bacteria</taxon>
        <taxon>Pseudomonadati</taxon>
        <taxon>Pseudomonadota</taxon>
        <taxon>Gammaproteobacteria</taxon>
        <taxon>Methylococcales</taxon>
        <taxon>Methylococcaceae</taxon>
        <taxon>Methylomonas</taxon>
    </lineage>
</organism>
<keyword evidence="4" id="KW-1185">Reference proteome</keyword>
<name>A0ABR9D5J8_9GAMM</name>
<dbReference type="InterPro" id="IPR035093">
    <property type="entry name" value="RelE/ParE_toxin_dom_sf"/>
</dbReference>
<dbReference type="EMBL" id="JACXSS010000001">
    <property type="protein sequence ID" value="MBD9358365.1"/>
    <property type="molecule type" value="Genomic_DNA"/>
</dbReference>
<accession>A0ABR9D5J8</accession>